<protein>
    <submittedName>
        <fullName evidence="1">Uncharacterized protein</fullName>
    </submittedName>
</protein>
<organism evidence="1 2">
    <name type="scientific">Smallanthus sonchifolius</name>
    <dbReference type="NCBI Taxonomy" id="185202"/>
    <lineage>
        <taxon>Eukaryota</taxon>
        <taxon>Viridiplantae</taxon>
        <taxon>Streptophyta</taxon>
        <taxon>Embryophyta</taxon>
        <taxon>Tracheophyta</taxon>
        <taxon>Spermatophyta</taxon>
        <taxon>Magnoliopsida</taxon>
        <taxon>eudicotyledons</taxon>
        <taxon>Gunneridae</taxon>
        <taxon>Pentapetalae</taxon>
        <taxon>asterids</taxon>
        <taxon>campanulids</taxon>
        <taxon>Asterales</taxon>
        <taxon>Asteraceae</taxon>
        <taxon>Asteroideae</taxon>
        <taxon>Heliantheae alliance</taxon>
        <taxon>Millerieae</taxon>
        <taxon>Smallanthus</taxon>
    </lineage>
</organism>
<sequence length="176" mass="20706">MFSEESKELEKDIFAVYISDYPGIINPDPNESEREKAYLNAYHEQLGHTTKRDDVTSSKIMGEVVYPTDTSNIEDCMVLLDVLQIYHVIDKHKEKVNEEIMFLVKWFIKDFMMRTNGRPFPLKLDTREEIVFDLFMLVQKNNVFQEICTTTIWKMMAIDLGFNFNAEMNLKVILDS</sequence>
<evidence type="ECO:0000313" key="2">
    <source>
        <dbReference type="Proteomes" id="UP001056120"/>
    </source>
</evidence>
<evidence type="ECO:0000313" key="1">
    <source>
        <dbReference type="EMBL" id="KAI3784853.1"/>
    </source>
</evidence>
<reference evidence="2" key="1">
    <citation type="journal article" date="2022" name="Mol. Ecol. Resour.">
        <title>The genomes of chicory, endive, great burdock and yacon provide insights into Asteraceae palaeo-polyploidization history and plant inulin production.</title>
        <authorList>
            <person name="Fan W."/>
            <person name="Wang S."/>
            <person name="Wang H."/>
            <person name="Wang A."/>
            <person name="Jiang F."/>
            <person name="Liu H."/>
            <person name="Zhao H."/>
            <person name="Xu D."/>
            <person name="Zhang Y."/>
        </authorList>
    </citation>
    <scope>NUCLEOTIDE SEQUENCE [LARGE SCALE GENOMIC DNA]</scope>
    <source>
        <strain evidence="2">cv. Yunnan</strain>
    </source>
</reference>
<proteinExistence type="predicted"/>
<name>A0ACB9GMV9_9ASTR</name>
<keyword evidence="2" id="KW-1185">Reference proteome</keyword>
<comment type="caution">
    <text evidence="1">The sequence shown here is derived from an EMBL/GenBank/DDBJ whole genome shotgun (WGS) entry which is preliminary data.</text>
</comment>
<accession>A0ACB9GMV9</accession>
<reference evidence="1 2" key="2">
    <citation type="journal article" date="2022" name="Mol. Ecol. Resour.">
        <title>The genomes of chicory, endive, great burdock and yacon provide insights into Asteraceae paleo-polyploidization history and plant inulin production.</title>
        <authorList>
            <person name="Fan W."/>
            <person name="Wang S."/>
            <person name="Wang H."/>
            <person name="Wang A."/>
            <person name="Jiang F."/>
            <person name="Liu H."/>
            <person name="Zhao H."/>
            <person name="Xu D."/>
            <person name="Zhang Y."/>
        </authorList>
    </citation>
    <scope>NUCLEOTIDE SEQUENCE [LARGE SCALE GENOMIC DNA]</scope>
    <source>
        <strain evidence="2">cv. Yunnan</strain>
        <tissue evidence="1">Leaves</tissue>
    </source>
</reference>
<dbReference type="Proteomes" id="UP001056120">
    <property type="component" value="Linkage Group LG14"/>
</dbReference>
<gene>
    <name evidence="1" type="ORF">L1987_43960</name>
</gene>
<dbReference type="EMBL" id="CM042031">
    <property type="protein sequence ID" value="KAI3784853.1"/>
    <property type="molecule type" value="Genomic_DNA"/>
</dbReference>